<evidence type="ECO:0000313" key="6">
    <source>
        <dbReference type="EMBL" id="ODQ79987.1"/>
    </source>
</evidence>
<name>A0A1E3QSU5_9ASCO</name>
<protein>
    <recommendedName>
        <fullName evidence="5">SURF1-like protein</fullName>
    </recommendedName>
</protein>
<evidence type="ECO:0000256" key="3">
    <source>
        <dbReference type="ARBA" id="ARBA00022989"/>
    </source>
</evidence>
<organism evidence="6 7">
    <name type="scientific">Babjeviella inositovora NRRL Y-12698</name>
    <dbReference type="NCBI Taxonomy" id="984486"/>
    <lineage>
        <taxon>Eukaryota</taxon>
        <taxon>Fungi</taxon>
        <taxon>Dikarya</taxon>
        <taxon>Ascomycota</taxon>
        <taxon>Saccharomycotina</taxon>
        <taxon>Pichiomycetes</taxon>
        <taxon>Serinales incertae sedis</taxon>
        <taxon>Babjeviella</taxon>
    </lineage>
</organism>
<feature type="transmembrane region" description="Helical" evidence="5">
    <location>
        <begin position="52"/>
        <end position="70"/>
    </location>
</feature>
<comment type="function">
    <text evidence="5">Probably involved in the biogenesis of the COX complex.</text>
</comment>
<dbReference type="InterPro" id="IPR002994">
    <property type="entry name" value="Surf1/Shy1"/>
</dbReference>
<proteinExistence type="inferred from homology"/>
<evidence type="ECO:0000313" key="7">
    <source>
        <dbReference type="Proteomes" id="UP000094336"/>
    </source>
</evidence>
<feature type="transmembrane region" description="Helical" evidence="5">
    <location>
        <begin position="316"/>
        <end position="337"/>
    </location>
</feature>
<keyword evidence="5" id="KW-0496">Mitochondrion</keyword>
<reference evidence="7" key="1">
    <citation type="submission" date="2016-05" db="EMBL/GenBank/DDBJ databases">
        <title>Comparative genomics of biotechnologically important yeasts.</title>
        <authorList>
            <consortium name="DOE Joint Genome Institute"/>
            <person name="Riley R."/>
            <person name="Haridas S."/>
            <person name="Wolfe K.H."/>
            <person name="Lopes M.R."/>
            <person name="Hittinger C.T."/>
            <person name="Goker M."/>
            <person name="Salamov A."/>
            <person name="Wisecaver J."/>
            <person name="Long T.M."/>
            <person name="Aerts A.L."/>
            <person name="Barry K."/>
            <person name="Choi C."/>
            <person name="Clum A."/>
            <person name="Coughlan A.Y."/>
            <person name="Deshpande S."/>
            <person name="Douglass A.P."/>
            <person name="Hanson S.J."/>
            <person name="Klenk H.-P."/>
            <person name="Labutti K."/>
            <person name="Lapidus A."/>
            <person name="Lindquist E."/>
            <person name="Lipzen A."/>
            <person name="Meier-Kolthoff J.P."/>
            <person name="Ohm R.A."/>
            <person name="Otillar R.P."/>
            <person name="Pangilinan J."/>
            <person name="Peng Y."/>
            <person name="Rokas A."/>
            <person name="Rosa C.A."/>
            <person name="Scheuner C."/>
            <person name="Sibirny A.A."/>
            <person name="Slot J.C."/>
            <person name="Stielow J.B."/>
            <person name="Sun H."/>
            <person name="Kurtzman C.P."/>
            <person name="Blackwell M."/>
            <person name="Grigoriev I.V."/>
            <person name="Jeffries T.W."/>
        </authorList>
    </citation>
    <scope>NUCLEOTIDE SEQUENCE [LARGE SCALE GENOMIC DNA]</scope>
    <source>
        <strain evidence="7">NRRL Y-12698</strain>
    </source>
</reference>
<dbReference type="InterPro" id="IPR045214">
    <property type="entry name" value="Surf1/Surf4"/>
</dbReference>
<keyword evidence="4 5" id="KW-0472">Membrane</keyword>
<dbReference type="EMBL" id="KV454431">
    <property type="protein sequence ID" value="ODQ79987.1"/>
    <property type="molecule type" value="Genomic_DNA"/>
</dbReference>
<dbReference type="CDD" id="cd06662">
    <property type="entry name" value="SURF1"/>
    <property type="match status" value="1"/>
</dbReference>
<keyword evidence="2 5" id="KW-0812">Transmembrane</keyword>
<dbReference type="OrthoDB" id="10040024at2759"/>
<dbReference type="Pfam" id="PF02104">
    <property type="entry name" value="SURF1"/>
    <property type="match status" value="1"/>
</dbReference>
<dbReference type="PANTHER" id="PTHR23427">
    <property type="entry name" value="SURFEIT LOCUS PROTEIN"/>
    <property type="match status" value="1"/>
</dbReference>
<keyword evidence="7" id="KW-1185">Reference proteome</keyword>
<dbReference type="PROSITE" id="PS50895">
    <property type="entry name" value="SURF1"/>
    <property type="match status" value="1"/>
</dbReference>
<accession>A0A1E3QSU5</accession>
<dbReference type="Proteomes" id="UP000094336">
    <property type="component" value="Unassembled WGS sequence"/>
</dbReference>
<dbReference type="STRING" id="984486.A0A1E3QSU5"/>
<evidence type="ECO:0000256" key="1">
    <source>
        <dbReference type="ARBA" id="ARBA00004370"/>
    </source>
</evidence>
<dbReference type="RefSeq" id="XP_018985315.1">
    <property type="nucleotide sequence ID" value="XM_019130821.1"/>
</dbReference>
<gene>
    <name evidence="6" type="ORF">BABINDRAFT_171534</name>
</gene>
<dbReference type="PANTHER" id="PTHR23427:SF2">
    <property type="entry name" value="SURFEIT LOCUS PROTEIN 1"/>
    <property type="match status" value="1"/>
</dbReference>
<sequence length="354" mass="40907">MILFHLKSALSFLTLFSRYSVPVRCYLPYKTSTIDWEPVKQKSGNDTTSKRVFLSLLVLMPVVSFFLGCWQVRRLQWKTKLIADSEERLAARPLQLPEEVDPQACNEYEYRKVLVNGKFDYDGEIFVGPRVRDGVKGYLLVCPLVRPNGDRILVERGWISSDMVIPERRGMTYLSRPTNEITIPCLLRNPPPKTSLQHNHEYGSRLFNFIDITVMTKQSKCLPMYLQANYDMRDHPEYIHEEPSQSPAVKVKKHWWSKNDKPEETGIQKIITEGPNKGLIGVDEFDASLEFSEQQFINAGVPIAKPAKVEFKNNHLNYLVTWYGLSILSTIALFSVLKKYNKKVDAKLFMDECF</sequence>
<comment type="subcellular location">
    <subcellularLocation>
        <location evidence="1">Membrane</location>
    </subcellularLocation>
    <subcellularLocation>
        <location evidence="5">Mitochondrion inner membrane</location>
        <topology evidence="5">Multi-pass membrane protein</topology>
    </subcellularLocation>
</comment>
<keyword evidence="3 5" id="KW-1133">Transmembrane helix</keyword>
<dbReference type="GO" id="GO:0005743">
    <property type="term" value="C:mitochondrial inner membrane"/>
    <property type="evidence" value="ECO:0007669"/>
    <property type="project" value="UniProtKB-SubCell"/>
</dbReference>
<keyword evidence="5" id="KW-0999">Mitochondrion inner membrane</keyword>
<dbReference type="AlphaFoldDB" id="A0A1E3QSU5"/>
<comment type="similarity">
    <text evidence="5">Belongs to the SURF1 family.</text>
</comment>
<evidence type="ECO:0000256" key="2">
    <source>
        <dbReference type="ARBA" id="ARBA00022692"/>
    </source>
</evidence>
<dbReference type="GO" id="GO:0051082">
    <property type="term" value="F:unfolded protein binding"/>
    <property type="evidence" value="ECO:0007669"/>
    <property type="project" value="EnsemblFungi"/>
</dbReference>
<evidence type="ECO:0000256" key="4">
    <source>
        <dbReference type="ARBA" id="ARBA00023136"/>
    </source>
</evidence>
<dbReference type="GO" id="GO:0033617">
    <property type="term" value="P:mitochondrial respiratory chain complex IV assembly"/>
    <property type="evidence" value="ECO:0007669"/>
    <property type="project" value="EnsemblFungi"/>
</dbReference>
<dbReference type="GeneID" id="30148674"/>
<evidence type="ECO:0000256" key="5">
    <source>
        <dbReference type="RuleBase" id="RU363076"/>
    </source>
</evidence>